<dbReference type="InterPro" id="IPR024935">
    <property type="entry name" value="Rubredoxin_dom"/>
</dbReference>
<keyword evidence="4 6" id="KW-0249">Electron transport</keyword>
<feature type="binding site" evidence="7">
    <location>
        <position position="9"/>
    </location>
    <ligand>
        <name>Fe cation</name>
        <dbReference type="ChEBI" id="CHEBI:24875"/>
    </ligand>
</feature>
<dbReference type="EMBL" id="CP032819">
    <property type="protein sequence ID" value="AZS29242.1"/>
    <property type="molecule type" value="Genomic_DNA"/>
</dbReference>
<dbReference type="GO" id="GO:0005506">
    <property type="term" value="F:iron ion binding"/>
    <property type="evidence" value="ECO:0007669"/>
    <property type="project" value="InterPro"/>
</dbReference>
<feature type="binding site" evidence="7">
    <location>
        <position position="39"/>
    </location>
    <ligand>
        <name>Fe cation</name>
        <dbReference type="ChEBI" id="CHEBI:24875"/>
    </ligand>
</feature>
<dbReference type="PRINTS" id="PR00163">
    <property type="entry name" value="RUBREDOXIN"/>
</dbReference>
<dbReference type="PIRSF" id="PIRSF000071">
    <property type="entry name" value="Rubredoxin"/>
    <property type="match status" value="1"/>
</dbReference>
<feature type="domain" description="Rubredoxin-like" evidence="8">
    <location>
        <begin position="1"/>
        <end position="52"/>
    </location>
</feature>
<dbReference type="PROSITE" id="PS00202">
    <property type="entry name" value="RUBREDOXIN"/>
    <property type="match status" value="1"/>
</dbReference>
<evidence type="ECO:0000256" key="6">
    <source>
        <dbReference type="PIRNR" id="PIRNR000071"/>
    </source>
</evidence>
<evidence type="ECO:0000313" key="10">
    <source>
        <dbReference type="Proteomes" id="UP000270673"/>
    </source>
</evidence>
<dbReference type="Gene3D" id="2.20.28.10">
    <property type="match status" value="1"/>
</dbReference>
<evidence type="ECO:0000256" key="1">
    <source>
        <dbReference type="ARBA" id="ARBA00005337"/>
    </source>
</evidence>
<dbReference type="InterPro" id="IPR050526">
    <property type="entry name" value="Rubredoxin_ET"/>
</dbReference>
<dbReference type="OrthoDB" id="9758182at2"/>
<dbReference type="PANTHER" id="PTHR47627:SF1">
    <property type="entry name" value="RUBREDOXIN-1-RELATED"/>
    <property type="match status" value="1"/>
</dbReference>
<keyword evidence="3 6" id="KW-0479">Metal-binding</keyword>
<dbReference type="InterPro" id="IPR018527">
    <property type="entry name" value="Rubredoxin_Fe_BS"/>
</dbReference>
<dbReference type="PROSITE" id="PS50903">
    <property type="entry name" value="RUBREDOXIN_LIKE"/>
    <property type="match status" value="1"/>
</dbReference>
<proteinExistence type="inferred from homology"/>
<evidence type="ECO:0000256" key="3">
    <source>
        <dbReference type="ARBA" id="ARBA00022723"/>
    </source>
</evidence>
<evidence type="ECO:0000256" key="4">
    <source>
        <dbReference type="ARBA" id="ARBA00022982"/>
    </source>
</evidence>
<dbReference type="InterPro" id="IPR024922">
    <property type="entry name" value="Rubredoxin"/>
</dbReference>
<dbReference type="Proteomes" id="UP000270673">
    <property type="component" value="Chromosome"/>
</dbReference>
<reference evidence="9 10" key="1">
    <citation type="submission" date="2018-10" db="EMBL/GenBank/DDBJ databases">
        <title>Butyricimonas faecalis sp. nov., isolated from human faeces and emended description of the genus Butyricimonas.</title>
        <authorList>
            <person name="Le Roy T."/>
            <person name="Van der Smissen P."/>
            <person name="Paquot A."/>
            <person name="Delzenne N."/>
            <person name="Muccioli G."/>
            <person name="Collet J.-F."/>
            <person name="Cani P.D."/>
        </authorList>
    </citation>
    <scope>NUCLEOTIDE SEQUENCE [LARGE SCALE GENOMIC DNA]</scope>
    <source>
        <strain evidence="9 10">H184</strain>
    </source>
</reference>
<dbReference type="CDD" id="cd00730">
    <property type="entry name" value="rubredoxin"/>
    <property type="match status" value="1"/>
</dbReference>
<protein>
    <recommendedName>
        <fullName evidence="6">Rubredoxin</fullName>
    </recommendedName>
</protein>
<dbReference type="PANTHER" id="PTHR47627">
    <property type="entry name" value="RUBREDOXIN"/>
    <property type="match status" value="1"/>
</dbReference>
<accession>A0A3S9VRP2</accession>
<name>A0A3S9VRP2_9BACT</name>
<evidence type="ECO:0000313" key="9">
    <source>
        <dbReference type="EMBL" id="AZS29242.1"/>
    </source>
</evidence>
<feature type="binding site" evidence="7">
    <location>
        <position position="6"/>
    </location>
    <ligand>
        <name>Fe cation</name>
        <dbReference type="ChEBI" id="CHEBI:24875"/>
    </ligand>
</feature>
<gene>
    <name evidence="9" type="ORF">D8S85_06500</name>
</gene>
<dbReference type="InterPro" id="IPR024934">
    <property type="entry name" value="Rubredoxin-like_dom"/>
</dbReference>
<dbReference type="NCBIfam" id="NF045768">
    <property type="entry name" value="RubredRD"/>
    <property type="match status" value="1"/>
</dbReference>
<evidence type="ECO:0000256" key="7">
    <source>
        <dbReference type="PIRSR" id="PIRSR000071-1"/>
    </source>
</evidence>
<keyword evidence="2 6" id="KW-0813">Transport</keyword>
<dbReference type="AlphaFoldDB" id="A0A3S9VRP2"/>
<dbReference type="KEGG" id="buy:D8S85_06500"/>
<dbReference type="RefSeq" id="WP_065219960.1">
    <property type="nucleotide sequence ID" value="NZ_CP032819.1"/>
</dbReference>
<dbReference type="FunFam" id="2.20.28.10:FF:000001">
    <property type="entry name" value="Rubredoxin"/>
    <property type="match status" value="1"/>
</dbReference>
<dbReference type="GO" id="GO:0043448">
    <property type="term" value="P:alkane catabolic process"/>
    <property type="evidence" value="ECO:0007669"/>
    <property type="project" value="TreeGrafter"/>
</dbReference>
<sequence>MKKYICTVCSYIYDPAVGDPDGGIAPGTAFEDIPEDWVCPLCGVGKEDFEPVEE</sequence>
<organism evidence="9 10">
    <name type="scientific">Butyricimonas faecalis</name>
    <dbReference type="NCBI Taxonomy" id="2093856"/>
    <lineage>
        <taxon>Bacteria</taxon>
        <taxon>Pseudomonadati</taxon>
        <taxon>Bacteroidota</taxon>
        <taxon>Bacteroidia</taxon>
        <taxon>Bacteroidales</taxon>
        <taxon>Odoribacteraceae</taxon>
        <taxon>Butyricimonas</taxon>
    </lineage>
</organism>
<dbReference type="SUPFAM" id="SSF57802">
    <property type="entry name" value="Rubredoxin-like"/>
    <property type="match status" value="1"/>
</dbReference>
<dbReference type="Pfam" id="PF00301">
    <property type="entry name" value="Rubredoxin"/>
    <property type="match status" value="1"/>
</dbReference>
<evidence type="ECO:0000256" key="2">
    <source>
        <dbReference type="ARBA" id="ARBA00022448"/>
    </source>
</evidence>
<keyword evidence="10" id="KW-1185">Reference proteome</keyword>
<keyword evidence="5 6" id="KW-0408">Iron</keyword>
<dbReference type="GeneID" id="86893876"/>
<evidence type="ECO:0000259" key="8">
    <source>
        <dbReference type="PROSITE" id="PS50903"/>
    </source>
</evidence>
<comment type="cofactor">
    <cofactor evidence="6 7">
        <name>Fe(3+)</name>
        <dbReference type="ChEBI" id="CHEBI:29034"/>
    </cofactor>
    <text evidence="6 7">Binds 1 Fe(3+) ion per subunit.</text>
</comment>
<evidence type="ECO:0000256" key="5">
    <source>
        <dbReference type="ARBA" id="ARBA00023004"/>
    </source>
</evidence>
<comment type="similarity">
    <text evidence="1 6">Belongs to the rubredoxin family.</text>
</comment>
<feature type="binding site" evidence="7">
    <location>
        <position position="42"/>
    </location>
    <ligand>
        <name>Fe cation</name>
        <dbReference type="ChEBI" id="CHEBI:24875"/>
    </ligand>
</feature>
<dbReference type="GO" id="GO:0009055">
    <property type="term" value="F:electron transfer activity"/>
    <property type="evidence" value="ECO:0007669"/>
    <property type="project" value="InterPro"/>
</dbReference>